<accession>A0AAQ1JRG4</accession>
<evidence type="ECO:0000256" key="2">
    <source>
        <dbReference type="SAM" id="MobiDB-lite"/>
    </source>
</evidence>
<dbReference type="Proteomes" id="UP000243518">
    <property type="component" value="Unassembled WGS sequence"/>
</dbReference>
<evidence type="ECO:0000259" key="4">
    <source>
        <dbReference type="Pfam" id="PF23771"/>
    </source>
</evidence>
<protein>
    <recommendedName>
        <fullName evidence="7">DUF2786 domain-containing protein</fullName>
    </recommendedName>
</protein>
<sequence length="237" mass="26019">MDQDRALEKIKKCLEMAKRKNANANEAEIALRQAHKMMEAYNVEMGDVLASMACEVTIEAGSEGQPPPWRVELAYVCAHAFGTRMIITMVRADVFSYVGGFIFVGCGAAPELTGYAYQVLERQLQKARREYLALPNNKRCKRSTKVSRGDQFATGWIRAVYHKVDEFAGVDDNIADAIQAYMDKHHPDLGTHKMKRRKQKGRDVGAGDAGYQAGKTAQLHTAVGASAKPLAIGGPSA</sequence>
<comment type="caution">
    <text evidence="5">The sequence shown here is derived from an EMBL/GenBank/DDBJ whole genome shotgun (WGS) entry which is preliminary data.</text>
</comment>
<reference evidence="5 6" key="1">
    <citation type="submission" date="2016-10" db="EMBL/GenBank/DDBJ databases">
        <authorList>
            <person name="Varghese N."/>
            <person name="Submissions S."/>
        </authorList>
    </citation>
    <scope>NUCLEOTIDE SEQUENCE [LARGE SCALE GENOMIC DNA]</scope>
    <source>
        <strain evidence="5 6">CECT 8317</strain>
    </source>
</reference>
<feature type="region of interest" description="Disordered" evidence="2">
    <location>
        <begin position="187"/>
        <end position="211"/>
    </location>
</feature>
<name>A0AAQ1JRG4_9GAMM</name>
<dbReference type="EMBL" id="FNVE01000016">
    <property type="protein sequence ID" value="SEG69865.1"/>
    <property type="molecule type" value="Genomic_DNA"/>
</dbReference>
<feature type="domain" description="DUF7168" evidence="4">
    <location>
        <begin position="56"/>
        <end position="196"/>
    </location>
</feature>
<feature type="domain" description="DUF2786" evidence="3">
    <location>
        <begin position="5"/>
        <end position="45"/>
    </location>
</feature>
<keyword evidence="6" id="KW-1185">Reference proteome</keyword>
<gene>
    <name evidence="5" type="ORF">SAMN05216586_11632</name>
</gene>
<dbReference type="RefSeq" id="WP_088277606.1">
    <property type="nucleotide sequence ID" value="NZ_FNVE01000016.1"/>
</dbReference>
<evidence type="ECO:0000313" key="5">
    <source>
        <dbReference type="EMBL" id="SEG69865.1"/>
    </source>
</evidence>
<dbReference type="InterPro" id="IPR016868">
    <property type="entry name" value="Phage_B3_Orf5"/>
</dbReference>
<dbReference type="InterPro" id="IPR024498">
    <property type="entry name" value="DUF2786"/>
</dbReference>
<evidence type="ECO:0000313" key="6">
    <source>
        <dbReference type="Proteomes" id="UP000243518"/>
    </source>
</evidence>
<keyword evidence="1" id="KW-0175">Coiled coil</keyword>
<dbReference type="Pfam" id="PF23771">
    <property type="entry name" value="DUF7168"/>
    <property type="match status" value="1"/>
</dbReference>
<evidence type="ECO:0000259" key="3">
    <source>
        <dbReference type="Pfam" id="PF10979"/>
    </source>
</evidence>
<dbReference type="PIRSF" id="PIRSF028111">
    <property type="entry name" value="UCP028111"/>
    <property type="match status" value="1"/>
</dbReference>
<organism evidence="5 6">
    <name type="scientific">Halopseudomonas aestusnigri</name>
    <dbReference type="NCBI Taxonomy" id="857252"/>
    <lineage>
        <taxon>Bacteria</taxon>
        <taxon>Pseudomonadati</taxon>
        <taxon>Pseudomonadota</taxon>
        <taxon>Gammaproteobacteria</taxon>
        <taxon>Pseudomonadales</taxon>
        <taxon>Pseudomonadaceae</taxon>
        <taxon>Halopseudomonas</taxon>
    </lineage>
</organism>
<proteinExistence type="predicted"/>
<dbReference type="Pfam" id="PF10979">
    <property type="entry name" value="DUF2786"/>
    <property type="match status" value="1"/>
</dbReference>
<feature type="coiled-coil region" evidence="1">
    <location>
        <begin position="7"/>
        <end position="44"/>
    </location>
</feature>
<evidence type="ECO:0008006" key="7">
    <source>
        <dbReference type="Google" id="ProtNLM"/>
    </source>
</evidence>
<dbReference type="InterPro" id="IPR055592">
    <property type="entry name" value="DUF7168"/>
</dbReference>
<evidence type="ECO:0000256" key="1">
    <source>
        <dbReference type="SAM" id="Coils"/>
    </source>
</evidence>
<dbReference type="AlphaFoldDB" id="A0AAQ1JRG4"/>